<dbReference type="Proteomes" id="UP000199632">
    <property type="component" value="Unassembled WGS sequence"/>
</dbReference>
<dbReference type="AlphaFoldDB" id="A0A1H3UBC1"/>
<dbReference type="PRINTS" id="PR00080">
    <property type="entry name" value="SDRFAMILY"/>
</dbReference>
<name>A0A1H3UBC1_9ACTN</name>
<dbReference type="InterPro" id="IPR036291">
    <property type="entry name" value="NAD(P)-bd_dom_sf"/>
</dbReference>
<dbReference type="Gene3D" id="3.40.50.720">
    <property type="entry name" value="NAD(P)-binding Rossmann-like Domain"/>
    <property type="match status" value="1"/>
</dbReference>
<feature type="domain" description="Ketoreductase" evidence="4">
    <location>
        <begin position="6"/>
        <end position="181"/>
    </location>
</feature>
<dbReference type="NCBIfam" id="NF006119">
    <property type="entry name" value="PRK08264.1-5"/>
    <property type="match status" value="1"/>
</dbReference>
<evidence type="ECO:0000256" key="2">
    <source>
        <dbReference type="ARBA" id="ARBA00023002"/>
    </source>
</evidence>
<keyword evidence="2" id="KW-0560">Oxidoreductase</keyword>
<evidence type="ECO:0000256" key="3">
    <source>
        <dbReference type="RuleBase" id="RU000363"/>
    </source>
</evidence>
<dbReference type="EMBL" id="FNQB01000004">
    <property type="protein sequence ID" value="SDZ58889.1"/>
    <property type="molecule type" value="Genomic_DNA"/>
</dbReference>
<proteinExistence type="inferred from homology"/>
<dbReference type="SUPFAM" id="SSF51735">
    <property type="entry name" value="NAD(P)-binding Rossmann-fold domains"/>
    <property type="match status" value="1"/>
</dbReference>
<dbReference type="STRING" id="137265.SAMN05421684_6788"/>
<organism evidence="5 6">
    <name type="scientific">Asanoa ishikariensis</name>
    <dbReference type="NCBI Taxonomy" id="137265"/>
    <lineage>
        <taxon>Bacteria</taxon>
        <taxon>Bacillati</taxon>
        <taxon>Actinomycetota</taxon>
        <taxon>Actinomycetes</taxon>
        <taxon>Micromonosporales</taxon>
        <taxon>Micromonosporaceae</taxon>
        <taxon>Asanoa</taxon>
    </lineage>
</organism>
<gene>
    <name evidence="5" type="ORF">SAMN05421684_6788</name>
</gene>
<evidence type="ECO:0000313" key="6">
    <source>
        <dbReference type="Proteomes" id="UP000199632"/>
    </source>
</evidence>
<accession>A0A1H3UBC1</accession>
<evidence type="ECO:0000259" key="4">
    <source>
        <dbReference type="SMART" id="SM00822"/>
    </source>
</evidence>
<dbReference type="PANTHER" id="PTHR43391">
    <property type="entry name" value="RETINOL DEHYDROGENASE-RELATED"/>
    <property type="match status" value="1"/>
</dbReference>
<keyword evidence="6" id="KW-1185">Reference proteome</keyword>
<protein>
    <submittedName>
        <fullName evidence="5">Short-chain dehydrogenase</fullName>
    </submittedName>
</protein>
<comment type="similarity">
    <text evidence="1 3">Belongs to the short-chain dehydrogenases/reductases (SDR) family.</text>
</comment>
<dbReference type="Pfam" id="PF00106">
    <property type="entry name" value="adh_short"/>
    <property type="match status" value="1"/>
</dbReference>
<dbReference type="GO" id="GO:0005829">
    <property type="term" value="C:cytosol"/>
    <property type="evidence" value="ECO:0007669"/>
    <property type="project" value="TreeGrafter"/>
</dbReference>
<dbReference type="InterPro" id="IPR002347">
    <property type="entry name" value="SDR_fam"/>
</dbReference>
<dbReference type="GO" id="GO:0016491">
    <property type="term" value="F:oxidoreductase activity"/>
    <property type="evidence" value="ECO:0007669"/>
    <property type="project" value="UniProtKB-KW"/>
</dbReference>
<dbReference type="SMART" id="SM00822">
    <property type="entry name" value="PKS_KR"/>
    <property type="match status" value="1"/>
</dbReference>
<dbReference type="InterPro" id="IPR057326">
    <property type="entry name" value="KR_dom"/>
</dbReference>
<sequence length="239" mass="24762">MQITGAKALVTGANRGLGKAFVEALVARGAHTVYATGRRPELIDTPGVIPLHLDITDAASIDAAASRVGELDILINNAGISTHSPLLGDNLDNVRREFDTHFWGTLNVTRAFAPRLAGGAILNVISALSWYVYGPGSNGYAAAKAAEWSLTNGVRIELAGQQTQVTALALAIADTDMMAAYDIPKLPPADIVAMALDGLEAGKLEVIGDPVTANVKAALAGDPATFYADVQAALFGQTA</sequence>
<dbReference type="RefSeq" id="WP_090801133.1">
    <property type="nucleotide sequence ID" value="NZ_BOND01000006.1"/>
</dbReference>
<dbReference type="PANTHER" id="PTHR43391:SF91">
    <property type="entry name" value="OS04G0390700 PROTEIN"/>
    <property type="match status" value="1"/>
</dbReference>
<reference evidence="6" key="1">
    <citation type="submission" date="2016-10" db="EMBL/GenBank/DDBJ databases">
        <authorList>
            <person name="Varghese N."/>
            <person name="Submissions S."/>
        </authorList>
    </citation>
    <scope>NUCLEOTIDE SEQUENCE [LARGE SCALE GENOMIC DNA]</scope>
    <source>
        <strain evidence="6">DSM 44718</strain>
    </source>
</reference>
<evidence type="ECO:0000313" key="5">
    <source>
        <dbReference type="EMBL" id="SDZ58889.1"/>
    </source>
</evidence>
<evidence type="ECO:0000256" key="1">
    <source>
        <dbReference type="ARBA" id="ARBA00006484"/>
    </source>
</evidence>
<dbReference type="PRINTS" id="PR00081">
    <property type="entry name" value="GDHRDH"/>
</dbReference>
<dbReference type="OrthoDB" id="3212478at2"/>